<dbReference type="PANTHER" id="PTHR31183:SF1">
    <property type="entry name" value="CILIA- AND FLAGELLA-ASSOCIATED PROTEIN 53"/>
    <property type="match status" value="1"/>
</dbReference>
<evidence type="ECO:0000256" key="1">
    <source>
        <dbReference type="ARBA" id="ARBA00004138"/>
    </source>
</evidence>
<evidence type="ECO:0000256" key="7">
    <source>
        <dbReference type="SAM" id="Coils"/>
    </source>
</evidence>
<dbReference type="RefSeq" id="XP_033790458.1">
    <property type="nucleotide sequence ID" value="XM_033934567.1"/>
</dbReference>
<organism evidence="10 11">
    <name type="scientific">Geotrypetes seraphini</name>
    <name type="common">Gaboon caecilian</name>
    <name type="synonym">Caecilia seraphini</name>
    <dbReference type="NCBI Taxonomy" id="260995"/>
    <lineage>
        <taxon>Eukaryota</taxon>
        <taxon>Metazoa</taxon>
        <taxon>Chordata</taxon>
        <taxon>Craniata</taxon>
        <taxon>Vertebrata</taxon>
        <taxon>Euteleostomi</taxon>
        <taxon>Amphibia</taxon>
        <taxon>Gymnophiona</taxon>
        <taxon>Geotrypetes</taxon>
    </lineage>
</organism>
<feature type="coiled-coil region" evidence="7">
    <location>
        <begin position="158"/>
        <end position="213"/>
    </location>
</feature>
<sequence>MAKALRFQSFFLFPWRARAVPMVTRRHFPPPVLIAIATERGVKEIILVAGGAAFRILTFPRTEHKMLARRKQQRPRCREVLGNKPGLLAIRAVLPSSRPHEAELLHERKKELERNEYKAVVKQNKFKDAVSHWELLTDHKVIHSTTQRKVQEAMQQYKMGTDERRQRLRELLEAEEKEHIKEMESMKETTLERQAKMRDRAKYLREKRELERLNLVDEKLDQRFRLQSEELRKLLIQKNMNQVCTERKAQLLFKEEIQRQQKEENQLFDELWEKDWLAKEKREEEDIKRRKELNKGMLDNLDLQRAAMESQKAEEKRLKEEECQLMDEERRLLKMEEERMVMEKLHKQQKTRTMLDNCVRLKMKRLTKAQQEELALDMKILDQLLREINEGKQEKRQRKLELNKEQQLYREYLAKQLEEEKRQEQEMERLIDEEVKKVWAKQAEQRRREREARKRLMKEVMDARWLQLKDKLQRNTEEQEDLMRDKELLDKAIEEYKQSTIETAARQLKRAKDYQEDLLSQMAYQQQLRDFEKADEWREYSEELIAEKAYQEKLKEILSRPYANQNNIHPLRQLCVPILKDE</sequence>
<gene>
    <name evidence="11" type="primary">CFAP53</name>
</gene>
<dbReference type="GeneID" id="117355662"/>
<evidence type="ECO:0000313" key="10">
    <source>
        <dbReference type="Proteomes" id="UP000515159"/>
    </source>
</evidence>
<keyword evidence="11" id="KW-0282">Flagellum</keyword>
<comment type="subcellular location">
    <subcellularLocation>
        <location evidence="1">Cell projection</location>
        <location evidence="1">Cilium</location>
    </subcellularLocation>
</comment>
<proteinExistence type="inferred from homology"/>
<dbReference type="InterPro" id="IPR043597">
    <property type="entry name" value="TPH_dom"/>
</dbReference>
<dbReference type="KEGG" id="gsh:117355662"/>
<evidence type="ECO:0000256" key="3">
    <source>
        <dbReference type="ARBA" id="ARBA00023069"/>
    </source>
</evidence>
<dbReference type="Proteomes" id="UP000515159">
    <property type="component" value="Chromosome 1"/>
</dbReference>
<keyword evidence="10" id="KW-1185">Reference proteome</keyword>
<evidence type="ECO:0000256" key="6">
    <source>
        <dbReference type="ARBA" id="ARBA00033773"/>
    </source>
</evidence>
<feature type="coiled-coil region" evidence="7">
    <location>
        <begin position="298"/>
        <end position="345"/>
    </location>
</feature>
<feature type="signal peptide" evidence="8">
    <location>
        <begin position="1"/>
        <end position="19"/>
    </location>
</feature>
<dbReference type="PANTHER" id="PTHR31183">
    <property type="entry name" value="TRICHOPLEIN KERATIN FILAMENT-BINDING PROTEIN FAMILY MEMBER"/>
    <property type="match status" value="1"/>
</dbReference>
<protein>
    <recommendedName>
        <fullName evidence="6">Cilia- and flagella-associated protein 53</fullName>
    </recommendedName>
</protein>
<reference evidence="11" key="1">
    <citation type="submission" date="2025-08" db="UniProtKB">
        <authorList>
            <consortium name="RefSeq"/>
        </authorList>
    </citation>
    <scope>IDENTIFICATION</scope>
</reference>
<feature type="coiled-coil region" evidence="7">
    <location>
        <begin position="381"/>
        <end position="499"/>
    </location>
</feature>
<dbReference type="GO" id="GO:0005929">
    <property type="term" value="C:cilium"/>
    <property type="evidence" value="ECO:0007669"/>
    <property type="project" value="UniProtKB-SubCell"/>
</dbReference>
<accession>A0A6P8QSC3</accession>
<dbReference type="Pfam" id="PF13868">
    <property type="entry name" value="TPH"/>
    <property type="match status" value="1"/>
</dbReference>
<keyword evidence="8" id="KW-0732">Signal</keyword>
<keyword evidence="3" id="KW-0969">Cilium</keyword>
<evidence type="ECO:0000256" key="8">
    <source>
        <dbReference type="SAM" id="SignalP"/>
    </source>
</evidence>
<evidence type="ECO:0000259" key="9">
    <source>
        <dbReference type="Pfam" id="PF13868"/>
    </source>
</evidence>
<dbReference type="InterPro" id="IPR043596">
    <property type="entry name" value="CFAP53/TCHP"/>
</dbReference>
<dbReference type="FunCoup" id="A0A6P8QSC3">
    <property type="interactions" value="3"/>
</dbReference>
<dbReference type="OrthoDB" id="75950at2759"/>
<keyword evidence="4" id="KW-0966">Cell projection</keyword>
<dbReference type="InParanoid" id="A0A6P8QSC3"/>
<evidence type="ECO:0000256" key="2">
    <source>
        <dbReference type="ARBA" id="ARBA00023054"/>
    </source>
</evidence>
<evidence type="ECO:0000256" key="4">
    <source>
        <dbReference type="ARBA" id="ARBA00023273"/>
    </source>
</evidence>
<dbReference type="CTD" id="220136"/>
<keyword evidence="2 7" id="KW-0175">Coiled coil</keyword>
<evidence type="ECO:0000256" key="5">
    <source>
        <dbReference type="ARBA" id="ARBA00033747"/>
    </source>
</evidence>
<evidence type="ECO:0000313" key="11">
    <source>
        <dbReference type="RefSeq" id="XP_033790458.1"/>
    </source>
</evidence>
<feature type="domain" description="Trichohyalin-plectin-homology" evidence="9">
    <location>
        <begin position="226"/>
        <end position="559"/>
    </location>
</feature>
<name>A0A6P8QSC3_GEOSA</name>
<comment type="similarity">
    <text evidence="5">Belongs to the CFAP53 family.</text>
</comment>
<dbReference type="AlphaFoldDB" id="A0A6P8QSC3"/>
<feature type="chain" id="PRO_5028215101" description="Cilia- and flagella-associated protein 53" evidence="8">
    <location>
        <begin position="20"/>
        <end position="582"/>
    </location>
</feature>